<keyword evidence="6" id="KW-1185">Reference proteome</keyword>
<dbReference type="PANTHER" id="PTHR47520">
    <property type="entry name" value="CX DOMAIN-CONTAINING PROTEIN-RELATED"/>
    <property type="match status" value="1"/>
</dbReference>
<dbReference type="RefSeq" id="NP_494687.2">
    <property type="nucleotide sequence ID" value="NM_062286.3"/>
</dbReference>
<dbReference type="KEGG" id="cel:CELE_F53C3.6"/>
<dbReference type="PANTHER" id="PTHR47520:SF6">
    <property type="entry name" value="CX DOMAIN-CONTAINING PROTEIN"/>
    <property type="match status" value="1"/>
</dbReference>
<dbReference type="EMBL" id="BX284602">
    <property type="protein sequence ID" value="CCD67675.1"/>
    <property type="molecule type" value="Genomic_DNA"/>
</dbReference>
<keyword evidence="2" id="KW-0472">Membrane</keyword>
<dbReference type="Bgee" id="WBGene00018750">
    <property type="expression patterns" value="Expressed in pharyngeal muscle cell (C elegans) and 3 other cell types or tissues"/>
</dbReference>
<keyword evidence="2" id="KW-0812">Transmembrane</keyword>
<dbReference type="FunCoup" id="H2KZD0">
    <property type="interactions" value="2"/>
</dbReference>
<sequence>MNRLIWSFLLIFSLLGRNLDARGGRGRGGGGGGRGSSGARGGVGGRGGGGRGGGGGGFRSGGARSSFSSFRGGSSHYSSSFRQNVFHTSSTSRTFVFSPMTRTIVIISPASPMIYENNHYYWAGHHVNTTEKPYKCDYQITYEDMELRHVTFANGTKPGNITFGCAEYQSCCGMECCTELSDFQECMIIIGVFLTAGLCLLIRRWVRQKGYCNGKMTCKRDSRPTSGPEFQELTHRAHGDTNRVNTSLKT</sequence>
<evidence type="ECO:0000259" key="4">
    <source>
        <dbReference type="Pfam" id="PF01705"/>
    </source>
</evidence>
<dbReference type="HOGENOM" id="CLU_085172_1_0_1"/>
<accession>H2KZD0</accession>
<dbReference type="AGR" id="WB:WBGene00018750"/>
<dbReference type="PaxDb" id="6239-F53C3.6a"/>
<feature type="compositionally biased region" description="Gly residues" evidence="1">
    <location>
        <begin position="26"/>
        <end position="58"/>
    </location>
</feature>
<dbReference type="InterPro" id="IPR002619">
    <property type="entry name" value="CX"/>
</dbReference>
<feature type="chain" id="PRO_5003563887" evidence="3">
    <location>
        <begin position="22"/>
        <end position="250"/>
    </location>
</feature>
<organism evidence="5 6">
    <name type="scientific">Caenorhabditis elegans</name>
    <dbReference type="NCBI Taxonomy" id="6239"/>
    <lineage>
        <taxon>Eukaryota</taxon>
        <taxon>Metazoa</taxon>
        <taxon>Ecdysozoa</taxon>
        <taxon>Nematoda</taxon>
        <taxon>Chromadorea</taxon>
        <taxon>Rhabditida</taxon>
        <taxon>Rhabditina</taxon>
        <taxon>Rhabditomorpha</taxon>
        <taxon>Rhabditoidea</taxon>
        <taxon>Rhabditidae</taxon>
        <taxon>Peloderinae</taxon>
        <taxon>Caenorhabditis</taxon>
    </lineage>
</organism>
<dbReference type="AlphaFoldDB" id="H2KZD0"/>
<name>H2KZD0_CAEEL</name>
<gene>
    <name evidence="5" type="ORF">CELE_F53C3.6</name>
    <name evidence="5 7" type="ORF">F53C3.6</name>
</gene>
<dbReference type="InParanoid" id="H2KZD0"/>
<proteinExistence type="predicted"/>
<keyword evidence="2" id="KW-1133">Transmembrane helix</keyword>
<evidence type="ECO:0000313" key="7">
    <source>
        <dbReference type="WormBase" id="F53C3.6a"/>
    </source>
</evidence>
<keyword evidence="3" id="KW-0732">Signal</keyword>
<evidence type="ECO:0000256" key="2">
    <source>
        <dbReference type="SAM" id="Phobius"/>
    </source>
</evidence>
<dbReference type="eggNOG" id="ENOG502TFUC">
    <property type="taxonomic scope" value="Eukaryota"/>
</dbReference>
<feature type="domain" description="CX" evidence="4">
    <location>
        <begin position="120"/>
        <end position="177"/>
    </location>
</feature>
<evidence type="ECO:0000256" key="3">
    <source>
        <dbReference type="SAM" id="SignalP"/>
    </source>
</evidence>
<dbReference type="PhylomeDB" id="H2KZD0"/>
<evidence type="ECO:0000313" key="6">
    <source>
        <dbReference type="Proteomes" id="UP000001940"/>
    </source>
</evidence>
<evidence type="ECO:0000256" key="1">
    <source>
        <dbReference type="SAM" id="MobiDB-lite"/>
    </source>
</evidence>
<dbReference type="GeneID" id="173731"/>
<dbReference type="OMA" id="MECCTEL"/>
<feature type="transmembrane region" description="Helical" evidence="2">
    <location>
        <begin position="187"/>
        <end position="206"/>
    </location>
</feature>
<dbReference type="CTD" id="173731"/>
<feature type="signal peptide" evidence="3">
    <location>
        <begin position="1"/>
        <end position="21"/>
    </location>
</feature>
<dbReference type="Proteomes" id="UP000001940">
    <property type="component" value="Chromosome II"/>
</dbReference>
<dbReference type="Pfam" id="PF01705">
    <property type="entry name" value="CX"/>
    <property type="match status" value="1"/>
</dbReference>
<feature type="region of interest" description="Disordered" evidence="1">
    <location>
        <begin position="23"/>
        <end position="58"/>
    </location>
</feature>
<protein>
    <submittedName>
        <fullName evidence="5">CX domain-containing protein</fullName>
    </submittedName>
</protein>
<reference evidence="5 6" key="1">
    <citation type="journal article" date="1998" name="Science">
        <title>Genome sequence of the nematode C. elegans: a platform for investigating biology.</title>
        <authorList>
            <consortium name="The C. elegans sequencing consortium"/>
            <person name="Sulson J.E."/>
            <person name="Waterston R."/>
        </authorList>
    </citation>
    <scope>NUCLEOTIDE SEQUENCE [LARGE SCALE GENOMIC DNA]</scope>
    <source>
        <strain evidence="5 6">Bristol N2</strain>
    </source>
</reference>
<evidence type="ECO:0000313" key="5">
    <source>
        <dbReference type="EMBL" id="CCD67675.1"/>
    </source>
</evidence>
<dbReference type="WormBase" id="F53C3.6a">
    <property type="protein sequence ID" value="CE37973"/>
    <property type="gene ID" value="WBGene00018750"/>
</dbReference>
<dbReference type="OrthoDB" id="5866190at2759"/>